<organism evidence="1 2">
    <name type="scientific">Channa argus</name>
    <name type="common">Northern snakehead</name>
    <name type="synonym">Ophicephalus argus</name>
    <dbReference type="NCBI Taxonomy" id="215402"/>
    <lineage>
        <taxon>Eukaryota</taxon>
        <taxon>Metazoa</taxon>
        <taxon>Chordata</taxon>
        <taxon>Craniata</taxon>
        <taxon>Vertebrata</taxon>
        <taxon>Euteleostomi</taxon>
        <taxon>Actinopterygii</taxon>
        <taxon>Neopterygii</taxon>
        <taxon>Teleostei</taxon>
        <taxon>Neoteleostei</taxon>
        <taxon>Acanthomorphata</taxon>
        <taxon>Anabantaria</taxon>
        <taxon>Anabantiformes</taxon>
        <taxon>Channoidei</taxon>
        <taxon>Channidae</taxon>
        <taxon>Channa</taxon>
    </lineage>
</organism>
<proteinExistence type="predicted"/>
<reference evidence="2" key="2">
    <citation type="submission" date="2019-02" db="EMBL/GenBank/DDBJ databases">
        <title>Opniocepnalus argus Var Kimnra genome.</title>
        <authorList>
            <person name="Zhou C."/>
            <person name="Xiao S."/>
        </authorList>
    </citation>
    <scope>NUCLEOTIDE SEQUENCE [LARGE SCALE GENOMIC DNA]</scope>
</reference>
<gene>
    <name evidence="1" type="ORF">EXN66_Car017070</name>
</gene>
<protein>
    <submittedName>
        <fullName evidence="1">Uncharacterized protein</fullName>
    </submittedName>
</protein>
<accession>A0A6G1QFQ3</accession>
<name>A0A6G1QFQ3_CHAAH</name>
<keyword evidence="2" id="KW-1185">Reference proteome</keyword>
<dbReference type="Proteomes" id="UP000503349">
    <property type="component" value="Chromosome 16"/>
</dbReference>
<sequence length="149" mass="15841">MKTSTDSEVLCAAARQVEEIIKSRSWLLSLPIVPQILAGLIAFREEVIRARPSPVYNFVPDSELANVLPVQVFVPESTAFPDPDPVSGLTDACLIQGPALWQAVILHVASAKLANISPGPEMVPTCLPDSTNALPVPVPSCRSSSIPCS</sequence>
<dbReference type="AlphaFoldDB" id="A0A6G1QFQ3"/>
<reference evidence="1 2" key="1">
    <citation type="submission" date="2019-02" db="EMBL/GenBank/DDBJ databases">
        <title>Opniocepnalus argus genome.</title>
        <authorList>
            <person name="Zhou C."/>
            <person name="Xiao S."/>
        </authorList>
    </citation>
    <scope>NUCLEOTIDE SEQUENCE [LARGE SCALE GENOMIC DNA]</scope>
    <source>
        <strain evidence="1">OARG1902GOOAL</strain>
        <tissue evidence="1">Muscle</tissue>
    </source>
</reference>
<dbReference type="EMBL" id="CM015727">
    <property type="protein sequence ID" value="KAF3701382.1"/>
    <property type="molecule type" value="Genomic_DNA"/>
</dbReference>
<evidence type="ECO:0000313" key="1">
    <source>
        <dbReference type="EMBL" id="KAF3701382.1"/>
    </source>
</evidence>
<evidence type="ECO:0000313" key="2">
    <source>
        <dbReference type="Proteomes" id="UP000503349"/>
    </source>
</evidence>